<dbReference type="Pfam" id="PF04937">
    <property type="entry name" value="DUF659"/>
    <property type="match status" value="1"/>
</dbReference>
<reference evidence="2" key="1">
    <citation type="submission" date="2022-12" db="EMBL/GenBank/DDBJ databases">
        <title>Draft genome assemblies for two species of Escallonia (Escalloniales).</title>
        <authorList>
            <person name="Chanderbali A."/>
            <person name="Dervinis C."/>
            <person name="Anghel I."/>
            <person name="Soltis D."/>
            <person name="Soltis P."/>
            <person name="Zapata F."/>
        </authorList>
    </citation>
    <scope>NUCLEOTIDE SEQUENCE</scope>
    <source>
        <strain evidence="2">UCBG64.0493</strain>
        <tissue evidence="2">Leaf</tissue>
    </source>
</reference>
<sequence length="303" mass="33440">MSGLVARTGRHQQRYESGCRLIAGYGCSGRNAGGTSEKTVEVLMINSTSGPGLLFPKVVIVGIIDGNKKEVKLNLVVIRYQMKWCLKLTMRMTLRIYYVEAVSRLEFCVKVVCTIYKPVLLLAAKAVYRKAEVEETKIMGVLVLAQSEISIIMTLAVFIAGVGGSLLPSVRSCTRCRAETGKRRRLGELKVGRRSNKYQSLINVMAASKGKAVFLSANDCSSIEKSGANIAEILLKEIESIGPPKVVQVVTTNAAKCKLRASIIEKKYRWILCSGCLPQTLDVTDERYRQMLEFKAFICGQDL</sequence>
<comment type="caution">
    <text evidence="2">The sequence shown here is derived from an EMBL/GenBank/DDBJ whole genome shotgun (WGS) entry which is preliminary data.</text>
</comment>
<evidence type="ECO:0000259" key="1">
    <source>
        <dbReference type="Pfam" id="PF04937"/>
    </source>
</evidence>
<proteinExistence type="predicted"/>
<organism evidence="2 3">
    <name type="scientific">Escallonia herrerae</name>
    <dbReference type="NCBI Taxonomy" id="1293975"/>
    <lineage>
        <taxon>Eukaryota</taxon>
        <taxon>Viridiplantae</taxon>
        <taxon>Streptophyta</taxon>
        <taxon>Embryophyta</taxon>
        <taxon>Tracheophyta</taxon>
        <taxon>Spermatophyta</taxon>
        <taxon>Magnoliopsida</taxon>
        <taxon>eudicotyledons</taxon>
        <taxon>Gunneridae</taxon>
        <taxon>Pentapetalae</taxon>
        <taxon>asterids</taxon>
        <taxon>campanulids</taxon>
        <taxon>Escalloniales</taxon>
        <taxon>Escalloniaceae</taxon>
        <taxon>Escallonia</taxon>
    </lineage>
</organism>
<keyword evidence="3" id="KW-1185">Reference proteome</keyword>
<feature type="domain" description="DUF659" evidence="1">
    <location>
        <begin position="194"/>
        <end position="291"/>
    </location>
</feature>
<dbReference type="EMBL" id="JAVXUP010002375">
    <property type="protein sequence ID" value="KAK3003702.1"/>
    <property type="molecule type" value="Genomic_DNA"/>
</dbReference>
<evidence type="ECO:0000313" key="2">
    <source>
        <dbReference type="EMBL" id="KAK3003702.1"/>
    </source>
</evidence>
<name>A0AA88V7Y9_9ASTE</name>
<gene>
    <name evidence="2" type="ORF">RJ639_019889</name>
</gene>
<evidence type="ECO:0000313" key="3">
    <source>
        <dbReference type="Proteomes" id="UP001188597"/>
    </source>
</evidence>
<dbReference type="AlphaFoldDB" id="A0AA88V7Y9"/>
<accession>A0AA88V7Y9</accession>
<dbReference type="Proteomes" id="UP001188597">
    <property type="component" value="Unassembled WGS sequence"/>
</dbReference>
<protein>
    <recommendedName>
        <fullName evidence="1">DUF659 domain-containing protein</fullName>
    </recommendedName>
</protein>
<dbReference type="InterPro" id="IPR007021">
    <property type="entry name" value="DUF659"/>
</dbReference>